<protein>
    <submittedName>
        <fullName evidence="2">DUF368 domain-containing protein</fullName>
    </submittedName>
</protein>
<feature type="transmembrane region" description="Helical" evidence="1">
    <location>
        <begin position="125"/>
        <end position="144"/>
    </location>
</feature>
<keyword evidence="1" id="KW-1133">Transmembrane helix</keyword>
<feature type="transmembrane region" description="Helical" evidence="1">
    <location>
        <begin position="101"/>
        <end position="118"/>
    </location>
</feature>
<name>A0A5B8YJV6_9FLAO</name>
<feature type="transmembrane region" description="Helical" evidence="1">
    <location>
        <begin position="198"/>
        <end position="219"/>
    </location>
</feature>
<dbReference type="KEGG" id="anp:FK178_06700"/>
<evidence type="ECO:0000256" key="1">
    <source>
        <dbReference type="SAM" id="Phobius"/>
    </source>
</evidence>
<dbReference type="InterPro" id="IPR007163">
    <property type="entry name" value="VCA0040-like"/>
</dbReference>
<sequence length="314" mass="34653">MQRSIKEYITISLKGMAMGAADVVPGVSGGTIAFITGIYQELIGTISGVNLDLLKVWKEEGFKAMWRKLNGSFILALLTGILISIFSVMRLTNYLLEEHPIHIWSFFFGLILASVWFVAKQIPKWNFKIIIALLIGAAIAFYIVSLPPMGGTTSNWFLFLAGAIAICAMILPGISGAFILVLLGAYKTITEAAHNFDIKTLAIVAVGAVFGLLAFSRILKWLFDHYSTITLAVLTGFIAGSLNKIWPWKKVLETEEYGDKIIILKETSVLPWNFEGEPYMFPAIILMLSGFILILLLERIATKKPIVDATDQDA</sequence>
<keyword evidence="1" id="KW-0812">Transmembrane</keyword>
<gene>
    <name evidence="2" type="ORF">FK178_06700</name>
</gene>
<dbReference type="EMBL" id="CP042476">
    <property type="protein sequence ID" value="QED37428.1"/>
    <property type="molecule type" value="Genomic_DNA"/>
</dbReference>
<feature type="transmembrane region" description="Helical" evidence="1">
    <location>
        <begin position="69"/>
        <end position="89"/>
    </location>
</feature>
<reference evidence="2 3" key="1">
    <citation type="submission" date="2019-08" db="EMBL/GenBank/DDBJ databases">
        <title>Antarcticibacterium arcticum sp. nov., a bacterium isolated from marine sediment of the Canadian Beaufort Sea.</title>
        <authorList>
            <person name="Lee Y.M."/>
            <person name="Baek K."/>
            <person name="Lee D.-H."/>
            <person name="Shin S.C."/>
            <person name="Jin Y.K."/>
            <person name="Park Y."/>
        </authorList>
    </citation>
    <scope>NUCLEOTIDE SEQUENCE [LARGE SCALE GENOMIC DNA]</scope>
    <source>
        <strain evidence="2 3">PAMC 28998</strain>
    </source>
</reference>
<dbReference type="Pfam" id="PF04018">
    <property type="entry name" value="VCA0040-like"/>
    <property type="match status" value="1"/>
</dbReference>
<keyword evidence="1" id="KW-0472">Membrane</keyword>
<feature type="transmembrane region" description="Helical" evidence="1">
    <location>
        <begin position="156"/>
        <end position="186"/>
    </location>
</feature>
<proteinExistence type="predicted"/>
<accession>A0A5B8YJV6</accession>
<feature type="transmembrane region" description="Helical" evidence="1">
    <location>
        <begin position="279"/>
        <end position="297"/>
    </location>
</feature>
<evidence type="ECO:0000313" key="3">
    <source>
        <dbReference type="Proteomes" id="UP000321954"/>
    </source>
</evidence>
<dbReference type="AlphaFoldDB" id="A0A5B8YJV6"/>
<organism evidence="2 3">
    <name type="scientific">Antarcticibacterium arcticum</name>
    <dbReference type="NCBI Taxonomy" id="2585771"/>
    <lineage>
        <taxon>Bacteria</taxon>
        <taxon>Pseudomonadati</taxon>
        <taxon>Bacteroidota</taxon>
        <taxon>Flavobacteriia</taxon>
        <taxon>Flavobacteriales</taxon>
        <taxon>Flavobacteriaceae</taxon>
        <taxon>Antarcticibacterium</taxon>
    </lineage>
</organism>
<dbReference type="PANTHER" id="PTHR37308:SF1">
    <property type="entry name" value="POLYPRENYL-PHOSPHATE TRANSPORTER"/>
    <property type="match status" value="1"/>
</dbReference>
<keyword evidence="3" id="KW-1185">Reference proteome</keyword>
<evidence type="ECO:0000313" key="2">
    <source>
        <dbReference type="EMBL" id="QED37428.1"/>
    </source>
</evidence>
<dbReference type="Proteomes" id="UP000321954">
    <property type="component" value="Chromosome"/>
</dbReference>
<dbReference type="PANTHER" id="PTHR37308">
    <property type="entry name" value="INTEGRAL MEMBRANE PROTEIN"/>
    <property type="match status" value="1"/>
</dbReference>
<dbReference type="OrthoDB" id="9793746at2"/>
<dbReference type="RefSeq" id="WP_146832532.1">
    <property type="nucleotide sequence ID" value="NZ_CP042476.1"/>
</dbReference>